<comment type="similarity">
    <text evidence="2">Belongs to the UPF0718 family.</text>
</comment>
<proteinExistence type="inferred from homology"/>
<evidence type="ECO:0000256" key="5">
    <source>
        <dbReference type="ARBA" id="ARBA00022989"/>
    </source>
</evidence>
<dbReference type="InterPro" id="IPR005524">
    <property type="entry name" value="DUF318"/>
</dbReference>
<keyword evidence="5 7" id="KW-1133">Transmembrane helix</keyword>
<dbReference type="Pfam" id="PF03773">
    <property type="entry name" value="ArsP_1"/>
    <property type="match status" value="1"/>
</dbReference>
<evidence type="ECO:0000256" key="6">
    <source>
        <dbReference type="ARBA" id="ARBA00023136"/>
    </source>
</evidence>
<organism evidence="8 9">
    <name type="scientific">Lutibaculum baratangense AMV1</name>
    <dbReference type="NCBI Taxonomy" id="631454"/>
    <lineage>
        <taxon>Bacteria</taxon>
        <taxon>Pseudomonadati</taxon>
        <taxon>Pseudomonadota</taxon>
        <taxon>Alphaproteobacteria</taxon>
        <taxon>Hyphomicrobiales</taxon>
        <taxon>Tepidamorphaceae</taxon>
        <taxon>Lutibaculum</taxon>
    </lineage>
</organism>
<comment type="caution">
    <text evidence="8">The sequence shown here is derived from an EMBL/GenBank/DDBJ whole genome shotgun (WGS) entry which is preliminary data.</text>
</comment>
<dbReference type="OrthoDB" id="9777774at2"/>
<evidence type="ECO:0000256" key="7">
    <source>
        <dbReference type="SAM" id="Phobius"/>
    </source>
</evidence>
<dbReference type="InterPro" id="IPR052923">
    <property type="entry name" value="UPF0718"/>
</dbReference>
<reference evidence="8 9" key="1">
    <citation type="journal article" date="2014" name="Genome Announc.">
        <title>Draft Genome Sequence of Lutibaculum baratangense Strain AMV1T, Isolated from a Mud Volcano in Andamans, India.</title>
        <authorList>
            <person name="Singh A."/>
            <person name="Sreenivas A."/>
            <person name="Sathyanarayana Reddy G."/>
            <person name="Pinnaka A.K."/>
            <person name="Shivaji S."/>
        </authorList>
    </citation>
    <scope>NUCLEOTIDE SEQUENCE [LARGE SCALE GENOMIC DNA]</scope>
    <source>
        <strain evidence="8 9">AMV1</strain>
    </source>
</reference>
<feature type="transmembrane region" description="Helical" evidence="7">
    <location>
        <begin position="97"/>
        <end position="118"/>
    </location>
</feature>
<dbReference type="Proteomes" id="UP000017819">
    <property type="component" value="Unassembled WGS sequence"/>
</dbReference>
<feature type="transmembrane region" description="Helical" evidence="7">
    <location>
        <begin position="34"/>
        <end position="57"/>
    </location>
</feature>
<name>V4RGY2_9HYPH</name>
<evidence type="ECO:0000256" key="1">
    <source>
        <dbReference type="ARBA" id="ARBA00004651"/>
    </source>
</evidence>
<dbReference type="EMBL" id="AWXZ01000042">
    <property type="protein sequence ID" value="ESR22550.1"/>
    <property type="molecule type" value="Genomic_DNA"/>
</dbReference>
<evidence type="ECO:0000256" key="4">
    <source>
        <dbReference type="ARBA" id="ARBA00022692"/>
    </source>
</evidence>
<dbReference type="PANTHER" id="PTHR34184:SF4">
    <property type="entry name" value="UPF0718 PROTEIN YCGR"/>
    <property type="match status" value="1"/>
</dbReference>
<gene>
    <name evidence="8" type="ORF">N177_4115</name>
</gene>
<evidence type="ECO:0000256" key="3">
    <source>
        <dbReference type="ARBA" id="ARBA00022475"/>
    </source>
</evidence>
<evidence type="ECO:0000256" key="2">
    <source>
        <dbReference type="ARBA" id="ARBA00006386"/>
    </source>
</evidence>
<comment type="subcellular location">
    <subcellularLocation>
        <location evidence="1">Cell membrane</location>
        <topology evidence="1">Multi-pass membrane protein</topology>
    </subcellularLocation>
</comment>
<keyword evidence="9" id="KW-1185">Reference proteome</keyword>
<evidence type="ECO:0000313" key="9">
    <source>
        <dbReference type="Proteomes" id="UP000017819"/>
    </source>
</evidence>
<dbReference type="eggNOG" id="COG0701">
    <property type="taxonomic scope" value="Bacteria"/>
</dbReference>
<dbReference type="AlphaFoldDB" id="V4RGY2"/>
<dbReference type="RefSeq" id="WP_023434221.1">
    <property type="nucleotide sequence ID" value="NZ_AWXZ01000042.1"/>
</dbReference>
<dbReference type="STRING" id="631454.N177_4115"/>
<accession>V4RGY2</accession>
<protein>
    <submittedName>
        <fullName evidence="8">Putative permease</fullName>
    </submittedName>
</protein>
<sequence>MLVWLSIAFVGEFLLRRYVPEELVASLVGGDNPWAVPLAATVGAPIYLDGYAALPLIRGLVDSGMRPDAALAFLIAGGITSAWAAIPVYALVRTPTFVLYLLLAVGGSMLAGRMAGVVL</sequence>
<keyword evidence="6 7" id="KW-0472">Membrane</keyword>
<keyword evidence="3" id="KW-1003">Cell membrane</keyword>
<feature type="transmembrane region" description="Helical" evidence="7">
    <location>
        <begin position="69"/>
        <end position="91"/>
    </location>
</feature>
<keyword evidence="4 7" id="KW-0812">Transmembrane</keyword>
<dbReference type="PANTHER" id="PTHR34184">
    <property type="entry name" value="UPF0718 PROTEIN YCGR"/>
    <property type="match status" value="1"/>
</dbReference>
<evidence type="ECO:0000313" key="8">
    <source>
        <dbReference type="EMBL" id="ESR22550.1"/>
    </source>
</evidence>
<dbReference type="GO" id="GO:0005886">
    <property type="term" value="C:plasma membrane"/>
    <property type="evidence" value="ECO:0007669"/>
    <property type="project" value="UniProtKB-SubCell"/>
</dbReference>